<dbReference type="FunFam" id="3.30.470.20:FF:000018">
    <property type="entry name" value="Trifunctional purine biosynthetic protein adenosine-3"/>
    <property type="match status" value="1"/>
</dbReference>
<reference evidence="17 18" key="1">
    <citation type="journal article" date="2016" name="Nat. Commun.">
        <title>Thousands of microbial genomes shed light on interconnected biogeochemical processes in an aquifer system.</title>
        <authorList>
            <person name="Anantharaman K."/>
            <person name="Brown C.T."/>
            <person name="Hug L.A."/>
            <person name="Sharon I."/>
            <person name="Castelle C.J."/>
            <person name="Probst A.J."/>
            <person name="Thomas B.C."/>
            <person name="Singh A."/>
            <person name="Wilkins M.J."/>
            <person name="Karaoz U."/>
            <person name="Brodie E.L."/>
            <person name="Williams K.H."/>
            <person name="Hubbard S.S."/>
            <person name="Banfield J.F."/>
        </authorList>
    </citation>
    <scope>NUCLEOTIDE SEQUENCE [LARGE SCALE GENOMIC DNA]</scope>
</reference>
<evidence type="ECO:0000313" key="17">
    <source>
        <dbReference type="EMBL" id="OGF10295.1"/>
    </source>
</evidence>
<dbReference type="PROSITE" id="PS00184">
    <property type="entry name" value="GARS"/>
    <property type="match status" value="1"/>
</dbReference>
<dbReference type="FunFam" id="3.40.50.20:FF:000006">
    <property type="entry name" value="Phosphoribosylamine--glycine ligase, chloroplastic"/>
    <property type="match status" value="1"/>
</dbReference>
<evidence type="ECO:0000256" key="8">
    <source>
        <dbReference type="ARBA" id="ARBA00022755"/>
    </source>
</evidence>
<sequence>MKILIIGSGGREHALAWKLSQSPKIKKIYCAPGNPGMAQIAECVDISADKLEALRNFALKQRVDITVIGPDDCLAAGVVDVFQKAGLKTFGPTQKAARIESSKSYAKRLMAQAGIPTAKYAEFDDHQKALEYLASQKYPLVIKADGLALGKGVFICHSSNEAVPAIKSMMLDGSFGKAGSKVIIEEFLQGQEVSIHAFCDGRSAKLFPTAQDHKAAYDGDQGPNTGGMGTYAPVPWVSAEMIGDIKTRIVDPILKALADDGNPFTGCLYPGLIYTQEGFKVLEFNARFGDPETQSYMRLLETDLLEIIKACIDGRLSELDIKWSNDSACCIVAASGGYPGSYQKGFEVSGLDQAGEEDTVVLFQAGTKRGNGNIVTSGGRVLGLTAVAKTLKESLDKGYSALSKIHFKDMHFRKDIGRKGLQ</sequence>
<dbReference type="PANTHER" id="PTHR43472:SF1">
    <property type="entry name" value="PHOSPHORIBOSYLAMINE--GLYCINE LIGASE, CHLOROPLASTIC"/>
    <property type="match status" value="1"/>
</dbReference>
<dbReference type="NCBIfam" id="TIGR00877">
    <property type="entry name" value="purD"/>
    <property type="match status" value="1"/>
</dbReference>
<evidence type="ECO:0000256" key="2">
    <source>
        <dbReference type="ARBA" id="ARBA00001946"/>
    </source>
</evidence>
<dbReference type="GO" id="GO:0004637">
    <property type="term" value="F:phosphoribosylamine-glycine ligase activity"/>
    <property type="evidence" value="ECO:0007669"/>
    <property type="project" value="UniProtKB-UniRule"/>
</dbReference>
<gene>
    <name evidence="14" type="primary">purD</name>
    <name evidence="17" type="ORF">A2024_02060</name>
</gene>
<evidence type="ECO:0000256" key="13">
    <source>
        <dbReference type="ARBA" id="ARBA00042864"/>
    </source>
</evidence>
<dbReference type="InterPro" id="IPR020559">
    <property type="entry name" value="PRibGlycinamide_synth_CS"/>
</dbReference>
<dbReference type="SUPFAM" id="SSF56059">
    <property type="entry name" value="Glutathione synthetase ATP-binding domain-like"/>
    <property type="match status" value="1"/>
</dbReference>
<dbReference type="InterPro" id="IPR000115">
    <property type="entry name" value="PRibGlycinamide_synth"/>
</dbReference>
<evidence type="ECO:0000256" key="1">
    <source>
        <dbReference type="ARBA" id="ARBA00001936"/>
    </source>
</evidence>
<feature type="domain" description="ATP-grasp" evidence="16">
    <location>
        <begin position="107"/>
        <end position="313"/>
    </location>
</feature>
<keyword evidence="7 15" id="KW-0547">Nucleotide-binding</keyword>
<dbReference type="PROSITE" id="PS50975">
    <property type="entry name" value="ATP_GRASP"/>
    <property type="match status" value="1"/>
</dbReference>
<evidence type="ECO:0000256" key="5">
    <source>
        <dbReference type="ARBA" id="ARBA00022598"/>
    </source>
</evidence>
<dbReference type="Gene3D" id="3.30.470.20">
    <property type="entry name" value="ATP-grasp fold, B domain"/>
    <property type="match status" value="1"/>
</dbReference>
<evidence type="ECO:0000313" key="18">
    <source>
        <dbReference type="Proteomes" id="UP000177230"/>
    </source>
</evidence>
<keyword evidence="10" id="KW-0464">Manganese</keyword>
<comment type="cofactor">
    <cofactor evidence="1">
        <name>Mn(2+)</name>
        <dbReference type="ChEBI" id="CHEBI:29035"/>
    </cofactor>
</comment>
<evidence type="ECO:0000259" key="16">
    <source>
        <dbReference type="PROSITE" id="PS50975"/>
    </source>
</evidence>
<dbReference type="FunFam" id="3.90.600.10:FF:000001">
    <property type="entry name" value="Trifunctional purine biosynthetic protein adenosine-3"/>
    <property type="match status" value="1"/>
</dbReference>
<evidence type="ECO:0000256" key="12">
    <source>
        <dbReference type="ARBA" id="ARBA00042242"/>
    </source>
</evidence>
<dbReference type="GO" id="GO:0005524">
    <property type="term" value="F:ATP binding"/>
    <property type="evidence" value="ECO:0007669"/>
    <property type="project" value="UniProtKB-UniRule"/>
</dbReference>
<accession>A0A1F5R740</accession>
<dbReference type="EC" id="6.3.4.13" evidence="4 14"/>
<comment type="cofactor">
    <cofactor evidence="2">
        <name>Mg(2+)</name>
        <dbReference type="ChEBI" id="CHEBI:18420"/>
    </cofactor>
</comment>
<evidence type="ECO:0000256" key="7">
    <source>
        <dbReference type="ARBA" id="ARBA00022741"/>
    </source>
</evidence>
<evidence type="ECO:0000256" key="14">
    <source>
        <dbReference type="HAMAP-Rule" id="MF_00138"/>
    </source>
</evidence>
<dbReference type="UniPathway" id="UPA00074">
    <property type="reaction ID" value="UER00125"/>
</dbReference>
<dbReference type="GO" id="GO:0046872">
    <property type="term" value="F:metal ion binding"/>
    <property type="evidence" value="ECO:0007669"/>
    <property type="project" value="UniProtKB-KW"/>
</dbReference>
<comment type="pathway">
    <text evidence="3 14">Purine metabolism; IMP biosynthesis via de novo pathway; N(1)-(5-phospho-D-ribosyl)glycinamide from 5-phospho-alpha-D-ribose 1-diphosphate: step 2/2.</text>
</comment>
<dbReference type="InterPro" id="IPR020562">
    <property type="entry name" value="PRibGlycinamide_synth_N"/>
</dbReference>
<evidence type="ECO:0000256" key="6">
    <source>
        <dbReference type="ARBA" id="ARBA00022723"/>
    </source>
</evidence>
<evidence type="ECO:0000256" key="9">
    <source>
        <dbReference type="ARBA" id="ARBA00022840"/>
    </source>
</evidence>
<dbReference type="Pfam" id="PF02843">
    <property type="entry name" value="GARS_C"/>
    <property type="match status" value="1"/>
</dbReference>
<dbReference type="GO" id="GO:0009113">
    <property type="term" value="P:purine nucleobase biosynthetic process"/>
    <property type="evidence" value="ECO:0007669"/>
    <property type="project" value="InterPro"/>
</dbReference>
<protein>
    <recommendedName>
        <fullName evidence="4 14">Phosphoribosylamine--glycine ligase</fullName>
        <ecNumber evidence="4 14">6.3.4.13</ecNumber>
    </recommendedName>
    <alternativeName>
        <fullName evidence="14">GARS</fullName>
    </alternativeName>
    <alternativeName>
        <fullName evidence="12 14">Glycinamide ribonucleotide synthetase</fullName>
    </alternativeName>
    <alternativeName>
        <fullName evidence="13 14">Phosphoribosylglycinamide synthetase</fullName>
    </alternativeName>
</protein>
<comment type="caution">
    <text evidence="17">The sequence shown here is derived from an EMBL/GenBank/DDBJ whole genome shotgun (WGS) entry which is preliminary data.</text>
</comment>
<keyword evidence="5 14" id="KW-0436">Ligase</keyword>
<dbReference type="SUPFAM" id="SSF51246">
    <property type="entry name" value="Rudiment single hybrid motif"/>
    <property type="match status" value="1"/>
</dbReference>
<dbReference type="SMART" id="SM01210">
    <property type="entry name" value="GARS_C"/>
    <property type="match status" value="1"/>
</dbReference>
<dbReference type="PANTHER" id="PTHR43472">
    <property type="entry name" value="PHOSPHORIBOSYLAMINE--GLYCINE LIGASE"/>
    <property type="match status" value="1"/>
</dbReference>
<dbReference type="Pfam" id="PF01071">
    <property type="entry name" value="GARS_A"/>
    <property type="match status" value="1"/>
</dbReference>
<dbReference type="InterPro" id="IPR020561">
    <property type="entry name" value="PRibGlycinamid_synth_ATP-grasp"/>
</dbReference>
<dbReference type="InterPro" id="IPR020560">
    <property type="entry name" value="PRibGlycinamide_synth_C-dom"/>
</dbReference>
<dbReference type="InterPro" id="IPR016185">
    <property type="entry name" value="PreATP-grasp_dom_sf"/>
</dbReference>
<dbReference type="SUPFAM" id="SSF52440">
    <property type="entry name" value="PreATP-grasp domain"/>
    <property type="match status" value="1"/>
</dbReference>
<dbReference type="Gene3D" id="3.40.50.20">
    <property type="match status" value="1"/>
</dbReference>
<keyword evidence="9 15" id="KW-0067">ATP-binding</keyword>
<evidence type="ECO:0000256" key="11">
    <source>
        <dbReference type="ARBA" id="ARBA00038345"/>
    </source>
</evidence>
<dbReference type="InterPro" id="IPR037123">
    <property type="entry name" value="PRibGlycinamide_synth_C_sf"/>
</dbReference>
<dbReference type="Gene3D" id="3.30.1490.20">
    <property type="entry name" value="ATP-grasp fold, A domain"/>
    <property type="match status" value="1"/>
</dbReference>
<organism evidence="17 18">
    <name type="scientific">Candidatus Edwardsbacteria bacterium GWF2_54_11</name>
    <dbReference type="NCBI Taxonomy" id="1817851"/>
    <lineage>
        <taxon>Bacteria</taxon>
        <taxon>Candidatus Edwardsiibacteriota</taxon>
    </lineage>
</organism>
<evidence type="ECO:0000256" key="4">
    <source>
        <dbReference type="ARBA" id="ARBA00013255"/>
    </source>
</evidence>
<dbReference type="GO" id="GO:0006189">
    <property type="term" value="P:'de novo' IMP biosynthetic process"/>
    <property type="evidence" value="ECO:0007669"/>
    <property type="project" value="UniProtKB-UniRule"/>
</dbReference>
<dbReference type="Proteomes" id="UP000177230">
    <property type="component" value="Unassembled WGS sequence"/>
</dbReference>
<evidence type="ECO:0000256" key="10">
    <source>
        <dbReference type="ARBA" id="ARBA00023211"/>
    </source>
</evidence>
<proteinExistence type="inferred from homology"/>
<dbReference type="InterPro" id="IPR011761">
    <property type="entry name" value="ATP-grasp"/>
</dbReference>
<comment type="catalytic activity">
    <reaction evidence="14">
        <text>5-phospho-beta-D-ribosylamine + glycine + ATP = N(1)-(5-phospho-beta-D-ribosyl)glycinamide + ADP + phosphate + H(+)</text>
        <dbReference type="Rhea" id="RHEA:17453"/>
        <dbReference type="ChEBI" id="CHEBI:15378"/>
        <dbReference type="ChEBI" id="CHEBI:30616"/>
        <dbReference type="ChEBI" id="CHEBI:43474"/>
        <dbReference type="ChEBI" id="CHEBI:57305"/>
        <dbReference type="ChEBI" id="CHEBI:58681"/>
        <dbReference type="ChEBI" id="CHEBI:143788"/>
        <dbReference type="ChEBI" id="CHEBI:456216"/>
        <dbReference type="EC" id="6.3.4.13"/>
    </reaction>
</comment>
<keyword evidence="8 14" id="KW-0658">Purine biosynthesis</keyword>
<evidence type="ECO:0000256" key="15">
    <source>
        <dbReference type="PROSITE-ProRule" id="PRU00409"/>
    </source>
</evidence>
<comment type="similarity">
    <text evidence="11 14">Belongs to the GARS family.</text>
</comment>
<dbReference type="InterPro" id="IPR011054">
    <property type="entry name" value="Rudment_hybrid_motif"/>
</dbReference>
<dbReference type="EMBL" id="MFFM01000039">
    <property type="protein sequence ID" value="OGF10295.1"/>
    <property type="molecule type" value="Genomic_DNA"/>
</dbReference>
<dbReference type="HAMAP" id="MF_00138">
    <property type="entry name" value="GARS"/>
    <property type="match status" value="1"/>
</dbReference>
<name>A0A1F5R740_9BACT</name>
<dbReference type="Pfam" id="PF02844">
    <property type="entry name" value="GARS_N"/>
    <property type="match status" value="1"/>
</dbReference>
<dbReference type="InterPro" id="IPR013815">
    <property type="entry name" value="ATP_grasp_subdomain_1"/>
</dbReference>
<dbReference type="AlphaFoldDB" id="A0A1F5R740"/>
<keyword evidence="6" id="KW-0479">Metal-binding</keyword>
<dbReference type="Gene3D" id="3.90.600.10">
    <property type="entry name" value="Phosphoribosylglycinamide synthetase, C-terminal domain"/>
    <property type="match status" value="1"/>
</dbReference>
<evidence type="ECO:0000256" key="3">
    <source>
        <dbReference type="ARBA" id="ARBA00005174"/>
    </source>
</evidence>
<dbReference type="SMART" id="SM01209">
    <property type="entry name" value="GARS_A"/>
    <property type="match status" value="1"/>
</dbReference>